<comment type="caution">
    <text evidence="2">The sequence shown here is derived from an EMBL/GenBank/DDBJ whole genome shotgun (WGS) entry which is preliminary data.</text>
</comment>
<proteinExistence type="predicted"/>
<reference evidence="2 3" key="1">
    <citation type="submission" date="2018-05" db="EMBL/GenBank/DDBJ databases">
        <title>Leucothrix arctica sp. nov., isolated from Arctic seawater.</title>
        <authorList>
            <person name="Choi A."/>
            <person name="Baek K."/>
        </authorList>
    </citation>
    <scope>NUCLEOTIDE SEQUENCE [LARGE SCALE GENOMIC DNA]</scope>
    <source>
        <strain evidence="2 3">JCM 18388</strain>
    </source>
</reference>
<dbReference type="EMBL" id="QGKM01000015">
    <property type="protein sequence ID" value="PWQ98632.1"/>
    <property type="molecule type" value="Genomic_DNA"/>
</dbReference>
<dbReference type="Gene3D" id="3.40.50.300">
    <property type="entry name" value="P-loop containing nucleotide triphosphate hydrolases"/>
    <property type="match status" value="1"/>
</dbReference>
<feature type="domain" description="AAA+ ATPase" evidence="1">
    <location>
        <begin position="46"/>
        <end position="230"/>
    </location>
</feature>
<evidence type="ECO:0000313" key="2">
    <source>
        <dbReference type="EMBL" id="PWQ98632.1"/>
    </source>
</evidence>
<dbReference type="InterPro" id="IPR011704">
    <property type="entry name" value="ATPase_dyneun-rel_AAA"/>
</dbReference>
<dbReference type="GO" id="GO:0016887">
    <property type="term" value="F:ATP hydrolysis activity"/>
    <property type="evidence" value="ECO:0007669"/>
    <property type="project" value="InterPro"/>
</dbReference>
<dbReference type="Proteomes" id="UP000245539">
    <property type="component" value="Unassembled WGS sequence"/>
</dbReference>
<protein>
    <recommendedName>
        <fullName evidence="1">AAA+ ATPase domain-containing protein</fullName>
    </recommendedName>
</protein>
<dbReference type="Pfam" id="PF07728">
    <property type="entry name" value="AAA_5"/>
    <property type="match status" value="1"/>
</dbReference>
<dbReference type="RefSeq" id="WP_109837098.1">
    <property type="nucleotide sequence ID" value="NZ_QGKM01000015.1"/>
</dbReference>
<gene>
    <name evidence="2" type="ORF">DKW60_07810</name>
</gene>
<dbReference type="OrthoDB" id="9783370at2"/>
<accession>A0A317CQR9</accession>
<sequence length="327" mass="36752">MSNYSKETFDLKYPHKVTLEPTGSWTQKHYLLDKKSAYALQMALATNRPLLVKGEPGLGKSYLALAAAELLNRAFIAEVINSHTEGQELLWKDDPIQRLSDAQAKIKTGDDLHPKRYISPSVLWWTFDWANAATQYEQLHHKVYKPVCGHAKNRKNGLVVLIDEIDKADPSLPNSLLEVLGNNGFDVPLAKVNVGHQGIAPLVIITTNDERELPPAFVRRCLVLHLKIPDGTSDDGKDELIEWLKARVRVHITKDQCSDIVLDEAAKQLKEDREKAESQGMIKAGLSEYIDLITALVEMTEAGDNRETEQLKLLEEIKEFSLRKADA</sequence>
<name>A0A317CQR9_9GAMM</name>
<evidence type="ECO:0000259" key="1">
    <source>
        <dbReference type="SMART" id="SM00382"/>
    </source>
</evidence>
<organism evidence="2 3">
    <name type="scientific">Leucothrix pacifica</name>
    <dbReference type="NCBI Taxonomy" id="1247513"/>
    <lineage>
        <taxon>Bacteria</taxon>
        <taxon>Pseudomonadati</taxon>
        <taxon>Pseudomonadota</taxon>
        <taxon>Gammaproteobacteria</taxon>
        <taxon>Thiotrichales</taxon>
        <taxon>Thiotrichaceae</taxon>
        <taxon>Leucothrix</taxon>
    </lineage>
</organism>
<dbReference type="SUPFAM" id="SSF52540">
    <property type="entry name" value="P-loop containing nucleoside triphosphate hydrolases"/>
    <property type="match status" value="1"/>
</dbReference>
<dbReference type="InterPro" id="IPR003593">
    <property type="entry name" value="AAA+_ATPase"/>
</dbReference>
<evidence type="ECO:0000313" key="3">
    <source>
        <dbReference type="Proteomes" id="UP000245539"/>
    </source>
</evidence>
<dbReference type="GO" id="GO:0005524">
    <property type="term" value="F:ATP binding"/>
    <property type="evidence" value="ECO:0007669"/>
    <property type="project" value="InterPro"/>
</dbReference>
<keyword evidence="3" id="KW-1185">Reference proteome</keyword>
<dbReference type="SMART" id="SM00382">
    <property type="entry name" value="AAA"/>
    <property type="match status" value="1"/>
</dbReference>
<dbReference type="AlphaFoldDB" id="A0A317CQR9"/>
<dbReference type="InterPro" id="IPR027417">
    <property type="entry name" value="P-loop_NTPase"/>
</dbReference>